<dbReference type="CDD" id="cd06464">
    <property type="entry name" value="ACD_sHsps-like"/>
    <property type="match status" value="1"/>
</dbReference>
<dbReference type="PROSITE" id="PS01031">
    <property type="entry name" value="SHSP"/>
    <property type="match status" value="1"/>
</dbReference>
<dbReference type="Pfam" id="PF00011">
    <property type="entry name" value="HSP20"/>
    <property type="match status" value="1"/>
</dbReference>
<evidence type="ECO:0000256" key="1">
    <source>
        <dbReference type="PROSITE-ProRule" id="PRU00285"/>
    </source>
</evidence>
<dbReference type="SUPFAM" id="SSF49764">
    <property type="entry name" value="HSP20-like chaperones"/>
    <property type="match status" value="1"/>
</dbReference>
<dbReference type="Proteomes" id="UP000290649">
    <property type="component" value="Unassembled WGS sequence"/>
</dbReference>
<comment type="similarity">
    <text evidence="1 2">Belongs to the small heat shock protein (HSP20) family.</text>
</comment>
<dbReference type="InterPro" id="IPR008978">
    <property type="entry name" value="HSP20-like_chaperone"/>
</dbReference>
<sequence>MDRELMEWMKPFQKTFDQNFFKSFHHLFDNSQEQNKEVKVNLYEGINEILCVVFLPGIKDVDTISLKVQGNIVSVGGYFNIEFENFRSTQQEFENANFKRVIELPYTVREDKVDAEYKHGLLIIHLYRLLTGQHQENRIPIKNLED</sequence>
<accession>A0A4Q0VS18</accession>
<reference evidence="4 5" key="1">
    <citation type="journal article" date="2019" name="Int. J. Syst. Evol. Microbiol.">
        <title>Anaerobacillus alkaliphilus sp. nov., a novel alkaliphilic and moderately halophilic bacterium.</title>
        <authorList>
            <person name="Borsodi A.K."/>
            <person name="Aszalos J.M."/>
            <person name="Bihari P."/>
            <person name="Nagy I."/>
            <person name="Schumann P."/>
            <person name="Sproer C."/>
            <person name="Kovacs A.L."/>
            <person name="Boka K."/>
            <person name="Dobosy P."/>
            <person name="Ovari M."/>
            <person name="Szili-Kovacs T."/>
            <person name="Toth E."/>
        </authorList>
    </citation>
    <scope>NUCLEOTIDE SEQUENCE [LARGE SCALE GENOMIC DNA]</scope>
    <source>
        <strain evidence="4 5">B16-10</strain>
    </source>
</reference>
<evidence type="ECO:0000256" key="2">
    <source>
        <dbReference type="RuleBase" id="RU003616"/>
    </source>
</evidence>
<dbReference type="AlphaFoldDB" id="A0A4Q0VS18"/>
<dbReference type="EMBL" id="QOUX01000046">
    <property type="protein sequence ID" value="RXI98210.1"/>
    <property type="molecule type" value="Genomic_DNA"/>
</dbReference>
<feature type="domain" description="SHSP" evidence="3">
    <location>
        <begin position="31"/>
        <end position="144"/>
    </location>
</feature>
<name>A0A4Q0VS18_9BACI</name>
<proteinExistence type="inferred from homology"/>
<dbReference type="RefSeq" id="WP_129079570.1">
    <property type="nucleotide sequence ID" value="NZ_QOUX01000046.1"/>
</dbReference>
<dbReference type="OrthoDB" id="1806521at2"/>
<dbReference type="Gene3D" id="2.60.40.790">
    <property type="match status" value="1"/>
</dbReference>
<keyword evidence="5" id="KW-1185">Reference proteome</keyword>
<evidence type="ECO:0000313" key="4">
    <source>
        <dbReference type="EMBL" id="RXI98210.1"/>
    </source>
</evidence>
<gene>
    <name evidence="4" type="ORF">DS745_17895</name>
</gene>
<evidence type="ECO:0000313" key="5">
    <source>
        <dbReference type="Proteomes" id="UP000290649"/>
    </source>
</evidence>
<organism evidence="4 5">
    <name type="scientific">Anaerobacillus alkaliphilus</name>
    <dbReference type="NCBI Taxonomy" id="1548597"/>
    <lineage>
        <taxon>Bacteria</taxon>
        <taxon>Bacillati</taxon>
        <taxon>Bacillota</taxon>
        <taxon>Bacilli</taxon>
        <taxon>Bacillales</taxon>
        <taxon>Bacillaceae</taxon>
        <taxon>Anaerobacillus</taxon>
    </lineage>
</organism>
<evidence type="ECO:0000259" key="3">
    <source>
        <dbReference type="PROSITE" id="PS01031"/>
    </source>
</evidence>
<dbReference type="InterPro" id="IPR002068">
    <property type="entry name" value="A-crystallin/Hsp20_dom"/>
</dbReference>
<protein>
    <submittedName>
        <fullName evidence="4">Hsp20/alpha crystallin family protein</fullName>
    </submittedName>
</protein>
<comment type="caution">
    <text evidence="4">The sequence shown here is derived from an EMBL/GenBank/DDBJ whole genome shotgun (WGS) entry which is preliminary data.</text>
</comment>